<proteinExistence type="predicted"/>
<dbReference type="InterPro" id="IPR000551">
    <property type="entry name" value="MerR-type_HTH_dom"/>
</dbReference>
<dbReference type="SUPFAM" id="SSF46955">
    <property type="entry name" value="Putative DNA-binding domain"/>
    <property type="match status" value="1"/>
</dbReference>
<evidence type="ECO:0000313" key="4">
    <source>
        <dbReference type="Proteomes" id="UP001595923"/>
    </source>
</evidence>
<dbReference type="InterPro" id="IPR009061">
    <property type="entry name" value="DNA-bd_dom_put_sf"/>
</dbReference>
<keyword evidence="4" id="KW-1185">Reference proteome</keyword>
<dbReference type="InterPro" id="IPR047057">
    <property type="entry name" value="MerR_fam"/>
</dbReference>
<sequence length="300" mass="32341">MRPTLTAGEFQMLTGLSAKALRLYAERGILAPASVDAGSGYRLYAHSQIQHGATVALLRRARVPLSDLATAAEFPFDGWRETVRMRRRMEDFSLDVAERVAAFDPAQFTAHTRPAPALEWIGVIIDLDIPDSVDEHFDAFTALAVTTPDVEAALADALAGLGAEPAHMCWTAVPDIGTGSADTQMLLARTWAGGADEHTRALIEQRVRVRTGHDVRAVCGTLPPRQEVTFTSTQGGEASLVEEAASGYLHLLAFEEHAARHGLTRLGRMARQVCLGPSMFSDRAQDDPVSVFDARPVGAA</sequence>
<dbReference type="RefSeq" id="WP_378577883.1">
    <property type="nucleotide sequence ID" value="NZ_JBHSFQ010000026.1"/>
</dbReference>
<keyword evidence="1" id="KW-0238">DNA-binding</keyword>
<comment type="caution">
    <text evidence="3">The sequence shown here is derived from an EMBL/GenBank/DDBJ whole genome shotgun (WGS) entry which is preliminary data.</text>
</comment>
<dbReference type="PANTHER" id="PTHR30204">
    <property type="entry name" value="REDOX-CYCLING DRUG-SENSING TRANSCRIPTIONAL ACTIVATOR SOXR"/>
    <property type="match status" value="1"/>
</dbReference>
<dbReference type="EMBL" id="JBHSFQ010000026">
    <property type="protein sequence ID" value="MFC4564607.1"/>
    <property type="molecule type" value="Genomic_DNA"/>
</dbReference>
<name>A0ABV9E0M8_9ACTN</name>
<dbReference type="Gene3D" id="1.10.1660.10">
    <property type="match status" value="1"/>
</dbReference>
<evidence type="ECO:0000313" key="3">
    <source>
        <dbReference type="EMBL" id="MFC4564607.1"/>
    </source>
</evidence>
<accession>A0ABV9E0M8</accession>
<evidence type="ECO:0000256" key="1">
    <source>
        <dbReference type="ARBA" id="ARBA00023125"/>
    </source>
</evidence>
<gene>
    <name evidence="3" type="ORF">ACFO4E_22345</name>
</gene>
<feature type="domain" description="HTH merR-type" evidence="2">
    <location>
        <begin position="4"/>
        <end position="74"/>
    </location>
</feature>
<dbReference type="SMART" id="SM00422">
    <property type="entry name" value="HTH_MERR"/>
    <property type="match status" value="1"/>
</dbReference>
<organism evidence="3 4">
    <name type="scientific">Nocardiopsis mangrovi</name>
    <dbReference type="NCBI Taxonomy" id="1179818"/>
    <lineage>
        <taxon>Bacteria</taxon>
        <taxon>Bacillati</taxon>
        <taxon>Actinomycetota</taxon>
        <taxon>Actinomycetes</taxon>
        <taxon>Streptosporangiales</taxon>
        <taxon>Nocardiopsidaceae</taxon>
        <taxon>Nocardiopsis</taxon>
    </lineage>
</organism>
<dbReference type="PANTHER" id="PTHR30204:SF97">
    <property type="entry name" value="MERR FAMILY REGULATORY PROTEIN"/>
    <property type="match status" value="1"/>
</dbReference>
<dbReference type="Proteomes" id="UP001595923">
    <property type="component" value="Unassembled WGS sequence"/>
</dbReference>
<dbReference type="Pfam" id="PF13411">
    <property type="entry name" value="MerR_1"/>
    <property type="match status" value="1"/>
</dbReference>
<evidence type="ECO:0000259" key="2">
    <source>
        <dbReference type="PROSITE" id="PS50937"/>
    </source>
</evidence>
<reference evidence="4" key="1">
    <citation type="journal article" date="2019" name="Int. J. Syst. Evol. Microbiol.">
        <title>The Global Catalogue of Microorganisms (GCM) 10K type strain sequencing project: providing services to taxonomists for standard genome sequencing and annotation.</title>
        <authorList>
            <consortium name="The Broad Institute Genomics Platform"/>
            <consortium name="The Broad Institute Genome Sequencing Center for Infectious Disease"/>
            <person name="Wu L."/>
            <person name="Ma J."/>
        </authorList>
    </citation>
    <scope>NUCLEOTIDE SEQUENCE [LARGE SCALE GENOMIC DNA]</scope>
    <source>
        <strain evidence="4">XZYJ18</strain>
    </source>
</reference>
<dbReference type="PROSITE" id="PS50937">
    <property type="entry name" value="HTH_MERR_2"/>
    <property type="match status" value="1"/>
</dbReference>
<protein>
    <submittedName>
        <fullName evidence="3">MerR family transcriptional regulator</fullName>
    </submittedName>
</protein>